<dbReference type="Proteomes" id="UP001164746">
    <property type="component" value="Chromosome 8"/>
</dbReference>
<name>A0ABY7ESE8_MYAAR</name>
<feature type="non-terminal residue" evidence="4">
    <location>
        <position position="415"/>
    </location>
</feature>
<organism evidence="4 5">
    <name type="scientific">Mya arenaria</name>
    <name type="common">Soft-shell clam</name>
    <dbReference type="NCBI Taxonomy" id="6604"/>
    <lineage>
        <taxon>Eukaryota</taxon>
        <taxon>Metazoa</taxon>
        <taxon>Spiralia</taxon>
        <taxon>Lophotrochozoa</taxon>
        <taxon>Mollusca</taxon>
        <taxon>Bivalvia</taxon>
        <taxon>Autobranchia</taxon>
        <taxon>Heteroconchia</taxon>
        <taxon>Euheterodonta</taxon>
        <taxon>Imparidentia</taxon>
        <taxon>Neoheterodontei</taxon>
        <taxon>Myida</taxon>
        <taxon>Myoidea</taxon>
        <taxon>Myidae</taxon>
        <taxon>Mya</taxon>
    </lineage>
</organism>
<feature type="compositionally biased region" description="Polar residues" evidence="3">
    <location>
        <begin position="168"/>
        <end position="192"/>
    </location>
</feature>
<dbReference type="SMART" id="SM00173">
    <property type="entry name" value="RAS"/>
    <property type="match status" value="1"/>
</dbReference>
<dbReference type="SMART" id="SM00175">
    <property type="entry name" value="RAB"/>
    <property type="match status" value="1"/>
</dbReference>
<dbReference type="PROSITE" id="PS51421">
    <property type="entry name" value="RAS"/>
    <property type="match status" value="1"/>
</dbReference>
<reference evidence="4" key="1">
    <citation type="submission" date="2022-11" db="EMBL/GenBank/DDBJ databases">
        <title>Centuries of genome instability and evolution in soft-shell clam transmissible cancer (bioRxiv).</title>
        <authorList>
            <person name="Hart S.F.M."/>
            <person name="Yonemitsu M.A."/>
            <person name="Giersch R.M."/>
            <person name="Beal B.F."/>
            <person name="Arriagada G."/>
            <person name="Davis B.W."/>
            <person name="Ostrander E.A."/>
            <person name="Goff S.P."/>
            <person name="Metzger M.J."/>
        </authorList>
    </citation>
    <scope>NUCLEOTIDE SEQUENCE</scope>
    <source>
        <strain evidence="4">MELC-2E11</strain>
        <tissue evidence="4">Siphon/mantle</tissue>
    </source>
</reference>
<protein>
    <submittedName>
        <fullName evidence="4">RIT2-like protein</fullName>
    </submittedName>
</protein>
<dbReference type="InterPro" id="IPR051641">
    <property type="entry name" value="RGK_GTP-binding_reg"/>
</dbReference>
<feature type="region of interest" description="Disordered" evidence="3">
    <location>
        <begin position="114"/>
        <end position="192"/>
    </location>
</feature>
<evidence type="ECO:0000313" key="5">
    <source>
        <dbReference type="Proteomes" id="UP001164746"/>
    </source>
</evidence>
<dbReference type="SUPFAM" id="SSF52540">
    <property type="entry name" value="P-loop containing nucleoside triphosphate hydrolases"/>
    <property type="match status" value="1"/>
</dbReference>
<dbReference type="PRINTS" id="PR00449">
    <property type="entry name" value="RASTRNSFRMNG"/>
</dbReference>
<dbReference type="InterPro" id="IPR005225">
    <property type="entry name" value="Small_GTP-bd"/>
</dbReference>
<comment type="similarity">
    <text evidence="1">Belongs to the small GTPase superfamily. RGK family.</text>
</comment>
<dbReference type="Gene3D" id="3.40.50.300">
    <property type="entry name" value="P-loop containing nucleotide triphosphate hydrolases"/>
    <property type="match status" value="1"/>
</dbReference>
<keyword evidence="2" id="KW-0597">Phosphoprotein</keyword>
<gene>
    <name evidence="4" type="ORF">MAR_026042</name>
</gene>
<sequence length="415" mass="47115">MTKKVIMEQDEIERKLSVPKIRHEVTNDAKTDLEEPTVADKNQLFQRRMLLRDSQHGDHCHSGLNPSAHHERSCSFRNRPRPQLLNIDTDRPRRSSLPSPSANFLSVSFDNIHKQNETSDQQPLRRVRSFKTTSKGGIVNRGDSFKRSSKSINSTVSAMHSEHGGARSHNNSRQRINSTQSRDSGTVDSTGSSVDTIIHKVAMVGDKGVGKTSLTNQFMTSEFVAFETENDDDETDRHVTVLLNSEESTLKIVDRALDSKEFPIRSVDAFAVVYSITDRASYQEAVDILYHVRHQLDIKDKPTILIANKIDLVRKRKVTREEGRSVAKQYNSKYCETSAALNHHVDELLVGLLSQIRLHKTPGLPIEPPSFDVRPSQNKFVKCSMPGPKRLLNFIFRKHPMQPSCHECENLFTKR</sequence>
<evidence type="ECO:0000256" key="3">
    <source>
        <dbReference type="SAM" id="MobiDB-lite"/>
    </source>
</evidence>
<dbReference type="InterPro" id="IPR001806">
    <property type="entry name" value="Small_GTPase"/>
</dbReference>
<dbReference type="Pfam" id="PF00071">
    <property type="entry name" value="Ras"/>
    <property type="match status" value="1"/>
</dbReference>
<feature type="region of interest" description="Disordered" evidence="3">
    <location>
        <begin position="55"/>
        <end position="102"/>
    </location>
</feature>
<proteinExistence type="inferred from homology"/>
<dbReference type="NCBIfam" id="TIGR00231">
    <property type="entry name" value="small_GTP"/>
    <property type="match status" value="1"/>
</dbReference>
<dbReference type="EMBL" id="CP111019">
    <property type="protein sequence ID" value="WAR11862.1"/>
    <property type="molecule type" value="Genomic_DNA"/>
</dbReference>
<dbReference type="SMART" id="SM00174">
    <property type="entry name" value="RHO"/>
    <property type="match status" value="1"/>
</dbReference>
<dbReference type="PANTHER" id="PTHR45775">
    <property type="entry name" value="RAD, GEM/KIR FAMILY MEMBER 2, ISOFORM C"/>
    <property type="match status" value="1"/>
</dbReference>
<accession>A0ABY7ESE8</accession>
<dbReference type="PANTHER" id="PTHR45775:SF6">
    <property type="entry name" value="RAD, GEM_KIR FAMILY MEMBER 2, ISOFORM C"/>
    <property type="match status" value="1"/>
</dbReference>
<dbReference type="PROSITE" id="PS51419">
    <property type="entry name" value="RAB"/>
    <property type="match status" value="1"/>
</dbReference>
<keyword evidence="5" id="KW-1185">Reference proteome</keyword>
<evidence type="ECO:0000256" key="2">
    <source>
        <dbReference type="ARBA" id="ARBA00022553"/>
    </source>
</evidence>
<dbReference type="InterPro" id="IPR027417">
    <property type="entry name" value="P-loop_NTPase"/>
</dbReference>
<evidence type="ECO:0000256" key="1">
    <source>
        <dbReference type="ARBA" id="ARBA00008846"/>
    </source>
</evidence>
<evidence type="ECO:0000313" key="4">
    <source>
        <dbReference type="EMBL" id="WAR11862.1"/>
    </source>
</evidence>